<evidence type="ECO:0000256" key="1">
    <source>
        <dbReference type="SAM" id="MobiDB-lite"/>
    </source>
</evidence>
<keyword evidence="4" id="KW-1185">Reference proteome</keyword>
<evidence type="ECO:0008006" key="5">
    <source>
        <dbReference type="Google" id="ProtNLM"/>
    </source>
</evidence>
<gene>
    <name evidence="3" type="ORF">RFI_12732</name>
</gene>
<evidence type="ECO:0000256" key="2">
    <source>
        <dbReference type="SAM" id="SignalP"/>
    </source>
</evidence>
<comment type="caution">
    <text evidence="3">The sequence shown here is derived from an EMBL/GenBank/DDBJ whole genome shotgun (WGS) entry which is preliminary data.</text>
</comment>
<dbReference type="SUPFAM" id="SSF53300">
    <property type="entry name" value="vWA-like"/>
    <property type="match status" value="1"/>
</dbReference>
<feature type="region of interest" description="Disordered" evidence="1">
    <location>
        <begin position="283"/>
        <end position="304"/>
    </location>
</feature>
<protein>
    <recommendedName>
        <fullName evidence="5">VWFA domain-containing protein</fullName>
    </recommendedName>
</protein>
<dbReference type="Gene3D" id="3.40.50.410">
    <property type="entry name" value="von Willebrand factor, type A domain"/>
    <property type="match status" value="1"/>
</dbReference>
<proteinExistence type="predicted"/>
<keyword evidence="2" id="KW-0732">Signal</keyword>
<sequence>MTSIKVLVVLHMILFTFCSAQSSAGCVETLSVSNCSLEEFADYCSVYGSLCLCKNVESSRATMDVVFLLESSAMSQDMFDRVVKYIPKLYVDKIQSSSTHVHVVVYGTNGASDLLSVYNDPTSSQISSIPYKGDVYLVSNACNFYMRERKGVSFFFCQVNCIQKKKKCIGAGLEYIENELEWSSANSARYLVLIAANTPSDYPCANLPTVGTQYELSGIDTSYLVALSSNAFSDFEQKFSWNEGVLIDSLIWVGDEFLALLLQQVAQQGCNVYQEKIALAEQNGTKEKEGKKKGQQKEKKKKKT</sequence>
<dbReference type="Proteomes" id="UP000023152">
    <property type="component" value="Unassembled WGS sequence"/>
</dbReference>
<dbReference type="InterPro" id="IPR036465">
    <property type="entry name" value="vWFA_dom_sf"/>
</dbReference>
<dbReference type="PROSITE" id="PS51257">
    <property type="entry name" value="PROKAR_LIPOPROTEIN"/>
    <property type="match status" value="1"/>
</dbReference>
<accession>X6NEP2</accession>
<evidence type="ECO:0000313" key="4">
    <source>
        <dbReference type="Proteomes" id="UP000023152"/>
    </source>
</evidence>
<reference evidence="3 4" key="1">
    <citation type="journal article" date="2013" name="Curr. Biol.">
        <title>The Genome of the Foraminiferan Reticulomyxa filosa.</title>
        <authorList>
            <person name="Glockner G."/>
            <person name="Hulsmann N."/>
            <person name="Schleicher M."/>
            <person name="Noegel A.A."/>
            <person name="Eichinger L."/>
            <person name="Gallinger C."/>
            <person name="Pawlowski J."/>
            <person name="Sierra R."/>
            <person name="Euteneuer U."/>
            <person name="Pillet L."/>
            <person name="Moustafa A."/>
            <person name="Platzer M."/>
            <person name="Groth M."/>
            <person name="Szafranski K."/>
            <person name="Schliwa M."/>
        </authorList>
    </citation>
    <scope>NUCLEOTIDE SEQUENCE [LARGE SCALE GENOMIC DNA]</scope>
</reference>
<feature type="chain" id="PRO_5004976511" description="VWFA domain-containing protein" evidence="2">
    <location>
        <begin position="21"/>
        <end position="304"/>
    </location>
</feature>
<name>X6NEP2_RETFI</name>
<organism evidence="3 4">
    <name type="scientific">Reticulomyxa filosa</name>
    <dbReference type="NCBI Taxonomy" id="46433"/>
    <lineage>
        <taxon>Eukaryota</taxon>
        <taxon>Sar</taxon>
        <taxon>Rhizaria</taxon>
        <taxon>Retaria</taxon>
        <taxon>Foraminifera</taxon>
        <taxon>Monothalamids</taxon>
        <taxon>Reticulomyxidae</taxon>
        <taxon>Reticulomyxa</taxon>
    </lineage>
</organism>
<evidence type="ECO:0000313" key="3">
    <source>
        <dbReference type="EMBL" id="ETO24426.1"/>
    </source>
</evidence>
<feature type="compositionally biased region" description="Basic and acidic residues" evidence="1">
    <location>
        <begin position="284"/>
        <end position="297"/>
    </location>
</feature>
<feature type="signal peptide" evidence="2">
    <location>
        <begin position="1"/>
        <end position="20"/>
    </location>
</feature>
<dbReference type="AlphaFoldDB" id="X6NEP2"/>
<dbReference type="EMBL" id="ASPP01009226">
    <property type="protein sequence ID" value="ETO24426.1"/>
    <property type="molecule type" value="Genomic_DNA"/>
</dbReference>